<dbReference type="PANTHER" id="PTHR43297">
    <property type="entry name" value="OLIGOPEPTIDE TRANSPORT ATP-BINDING PROTEIN APPD"/>
    <property type="match status" value="1"/>
</dbReference>
<accession>A0ABR7RPN0</accession>
<dbReference type="InterPro" id="IPR003593">
    <property type="entry name" value="AAA+_ATPase"/>
</dbReference>
<keyword evidence="10" id="KW-1185">Reference proteome</keyword>
<evidence type="ECO:0000259" key="8">
    <source>
        <dbReference type="PROSITE" id="PS50893"/>
    </source>
</evidence>
<comment type="similarity">
    <text evidence="2">Belongs to the ABC transporter superfamily.</text>
</comment>
<keyword evidence="6 9" id="KW-0067">ATP-binding</keyword>
<evidence type="ECO:0000256" key="4">
    <source>
        <dbReference type="ARBA" id="ARBA00022475"/>
    </source>
</evidence>
<dbReference type="PROSITE" id="PS50893">
    <property type="entry name" value="ABC_TRANSPORTER_2"/>
    <property type="match status" value="1"/>
</dbReference>
<dbReference type="CDD" id="cd03257">
    <property type="entry name" value="ABC_NikE_OppD_transporters"/>
    <property type="match status" value="1"/>
</dbReference>
<keyword evidence="5" id="KW-0547">Nucleotide-binding</keyword>
<dbReference type="SUPFAM" id="SSF52540">
    <property type="entry name" value="P-loop containing nucleoside triphosphate hydrolases"/>
    <property type="match status" value="1"/>
</dbReference>
<dbReference type="Gene3D" id="3.40.50.300">
    <property type="entry name" value="P-loop containing nucleotide triphosphate hydrolases"/>
    <property type="match status" value="1"/>
</dbReference>
<evidence type="ECO:0000256" key="5">
    <source>
        <dbReference type="ARBA" id="ARBA00022741"/>
    </source>
</evidence>
<evidence type="ECO:0000256" key="1">
    <source>
        <dbReference type="ARBA" id="ARBA00004417"/>
    </source>
</evidence>
<comment type="subcellular location">
    <subcellularLocation>
        <location evidence="1">Cell inner membrane</location>
        <topology evidence="1">Peripheral membrane protein</topology>
    </subcellularLocation>
</comment>
<keyword evidence="7" id="KW-0472">Membrane</keyword>
<dbReference type="PROSITE" id="PS00211">
    <property type="entry name" value="ABC_TRANSPORTER_1"/>
    <property type="match status" value="1"/>
</dbReference>
<dbReference type="EMBL" id="JACTVA010000034">
    <property type="protein sequence ID" value="MBC9208565.1"/>
    <property type="molecule type" value="Genomic_DNA"/>
</dbReference>
<comment type="caution">
    <text evidence="9">The sequence shown here is derived from an EMBL/GenBank/DDBJ whole genome shotgun (WGS) entry which is preliminary data.</text>
</comment>
<evidence type="ECO:0000313" key="9">
    <source>
        <dbReference type="EMBL" id="MBC9208565.1"/>
    </source>
</evidence>
<dbReference type="Pfam" id="PF00005">
    <property type="entry name" value="ABC_tran"/>
    <property type="match status" value="1"/>
</dbReference>
<keyword evidence="3" id="KW-0813">Transport</keyword>
<protein>
    <submittedName>
        <fullName evidence="9">ATP-binding cassette domain-containing protein</fullName>
    </submittedName>
</protein>
<dbReference type="InterPro" id="IPR017871">
    <property type="entry name" value="ABC_transporter-like_CS"/>
</dbReference>
<gene>
    <name evidence="9" type="ORF">IBL26_17080</name>
</gene>
<feature type="domain" description="ABC transporter" evidence="8">
    <location>
        <begin position="4"/>
        <end position="246"/>
    </location>
</feature>
<dbReference type="InterPro" id="IPR027417">
    <property type="entry name" value="P-loop_NTPase"/>
</dbReference>
<dbReference type="GO" id="GO:0005524">
    <property type="term" value="F:ATP binding"/>
    <property type="evidence" value="ECO:0007669"/>
    <property type="project" value="UniProtKB-KW"/>
</dbReference>
<evidence type="ECO:0000256" key="7">
    <source>
        <dbReference type="ARBA" id="ARBA00023136"/>
    </source>
</evidence>
<name>A0ABR7RPN0_9PROT</name>
<evidence type="ECO:0000256" key="3">
    <source>
        <dbReference type="ARBA" id="ARBA00022448"/>
    </source>
</evidence>
<dbReference type="InterPro" id="IPR003439">
    <property type="entry name" value="ABC_transporter-like_ATP-bd"/>
</dbReference>
<dbReference type="SMART" id="SM00382">
    <property type="entry name" value="AAA"/>
    <property type="match status" value="1"/>
</dbReference>
<evidence type="ECO:0000256" key="6">
    <source>
        <dbReference type="ARBA" id="ARBA00022840"/>
    </source>
</evidence>
<evidence type="ECO:0000256" key="2">
    <source>
        <dbReference type="ARBA" id="ARBA00005417"/>
    </source>
</evidence>
<dbReference type="InterPro" id="IPR050388">
    <property type="entry name" value="ABC_Ni/Peptide_Import"/>
</dbReference>
<organism evidence="9 10">
    <name type="scientific">Teichococcus aerophilus</name>
    <dbReference type="NCBI Taxonomy" id="1224513"/>
    <lineage>
        <taxon>Bacteria</taxon>
        <taxon>Pseudomonadati</taxon>
        <taxon>Pseudomonadota</taxon>
        <taxon>Alphaproteobacteria</taxon>
        <taxon>Acetobacterales</taxon>
        <taxon>Roseomonadaceae</taxon>
        <taxon>Roseomonas</taxon>
    </lineage>
</organism>
<dbReference type="Proteomes" id="UP000626026">
    <property type="component" value="Unassembled WGS sequence"/>
</dbReference>
<sequence length="258" mass="26752">MSTLAIQGLCVSAGATPLVRDVSLQLARGRVLGLVGTSGGGKSLTVLAMLGLLPPALRQTGGQVLRDGAVLAAQQVAALRGAVVGLVQQSPRACFNPLVTIGRHFAETLAAHGLARRAAADRAAGLLAEVGFADPAAVLASYAFQLSGGMLQRVMLALALCRDPDFLLADEPTTDLDLAVQAQILALLEQMVAQRGIGVLLVTHDLSVIARLADDVAVMQGGRIVEQRDVVGLFEAPCHPATQALLRTHFALYGEATE</sequence>
<evidence type="ECO:0000313" key="10">
    <source>
        <dbReference type="Proteomes" id="UP000626026"/>
    </source>
</evidence>
<reference evidence="9 10" key="1">
    <citation type="journal article" date="2013" name="Int. J. Syst. Evol. Microbiol.">
        <title>Roseomonas aerophila sp. nov., isolated from air.</title>
        <authorList>
            <person name="Kim S.J."/>
            <person name="Weon H.Y."/>
            <person name="Ahn J.H."/>
            <person name="Hong S.B."/>
            <person name="Seok S.J."/>
            <person name="Whang K.S."/>
            <person name="Kwon S.W."/>
        </authorList>
    </citation>
    <scope>NUCLEOTIDE SEQUENCE [LARGE SCALE GENOMIC DNA]</scope>
    <source>
        <strain evidence="9 10">NBRC 108923</strain>
    </source>
</reference>
<dbReference type="PANTHER" id="PTHR43297:SF2">
    <property type="entry name" value="DIPEPTIDE TRANSPORT ATP-BINDING PROTEIN DPPD"/>
    <property type="match status" value="1"/>
</dbReference>
<keyword evidence="4" id="KW-1003">Cell membrane</keyword>
<dbReference type="RefSeq" id="WP_187785712.1">
    <property type="nucleotide sequence ID" value="NZ_JACTVA010000034.1"/>
</dbReference>
<proteinExistence type="inferred from homology"/>